<organism evidence="1">
    <name type="scientific">Anguilla anguilla</name>
    <name type="common">European freshwater eel</name>
    <name type="synonym">Muraena anguilla</name>
    <dbReference type="NCBI Taxonomy" id="7936"/>
    <lineage>
        <taxon>Eukaryota</taxon>
        <taxon>Metazoa</taxon>
        <taxon>Chordata</taxon>
        <taxon>Craniata</taxon>
        <taxon>Vertebrata</taxon>
        <taxon>Euteleostomi</taxon>
        <taxon>Actinopterygii</taxon>
        <taxon>Neopterygii</taxon>
        <taxon>Teleostei</taxon>
        <taxon>Anguilliformes</taxon>
        <taxon>Anguillidae</taxon>
        <taxon>Anguilla</taxon>
    </lineage>
</organism>
<accession>A0A0E9PQA8</accession>
<reference evidence="1" key="1">
    <citation type="submission" date="2014-11" db="EMBL/GenBank/DDBJ databases">
        <authorList>
            <person name="Amaro Gonzalez C."/>
        </authorList>
    </citation>
    <scope>NUCLEOTIDE SEQUENCE</scope>
</reference>
<evidence type="ECO:0000313" key="1">
    <source>
        <dbReference type="EMBL" id="JAH06801.1"/>
    </source>
</evidence>
<sequence length="48" mass="5250">MSSLAEYTYTGLTTDKATIRCFMLGHSKGLQLSLISLSRNVAKISITK</sequence>
<reference evidence="1" key="2">
    <citation type="journal article" date="2015" name="Fish Shellfish Immunol.">
        <title>Early steps in the European eel (Anguilla anguilla)-Vibrio vulnificus interaction in the gills: Role of the RtxA13 toxin.</title>
        <authorList>
            <person name="Callol A."/>
            <person name="Pajuelo D."/>
            <person name="Ebbesson L."/>
            <person name="Teles M."/>
            <person name="MacKenzie S."/>
            <person name="Amaro C."/>
        </authorList>
    </citation>
    <scope>NUCLEOTIDE SEQUENCE</scope>
</reference>
<dbReference type="AlphaFoldDB" id="A0A0E9PQA8"/>
<protein>
    <submittedName>
        <fullName evidence="1">Uncharacterized protein</fullName>
    </submittedName>
</protein>
<dbReference type="EMBL" id="GBXM01101776">
    <property type="protein sequence ID" value="JAH06801.1"/>
    <property type="molecule type" value="Transcribed_RNA"/>
</dbReference>
<proteinExistence type="predicted"/>
<name>A0A0E9PQA8_ANGAN</name>